<evidence type="ECO:0000256" key="1">
    <source>
        <dbReference type="SAM" id="MobiDB-lite"/>
    </source>
</evidence>
<name>A0A5B0G7A3_9BURK</name>
<feature type="transmembrane region" description="Helical" evidence="2">
    <location>
        <begin position="31"/>
        <end position="49"/>
    </location>
</feature>
<feature type="transmembrane region" description="Helical" evidence="2">
    <location>
        <begin position="87"/>
        <end position="111"/>
    </location>
</feature>
<feature type="transmembrane region" description="Helical" evidence="2">
    <location>
        <begin position="132"/>
        <end position="152"/>
    </location>
</feature>
<dbReference type="EMBL" id="VTUZ01000056">
    <property type="protein sequence ID" value="KAA0998585.1"/>
    <property type="molecule type" value="Genomic_DNA"/>
</dbReference>
<protein>
    <submittedName>
        <fullName evidence="3">Uncharacterized protein</fullName>
    </submittedName>
</protein>
<keyword evidence="2" id="KW-0472">Membrane</keyword>
<reference evidence="3 4" key="1">
    <citation type="submission" date="2019-08" db="EMBL/GenBank/DDBJ databases">
        <title>Paraburkholderia sp. DCY113.</title>
        <authorList>
            <person name="Kang J."/>
        </authorList>
    </citation>
    <scope>NUCLEOTIDE SEQUENCE [LARGE SCALE GENOMIC DNA]</scope>
    <source>
        <strain evidence="3 4">DCY113</strain>
    </source>
</reference>
<comment type="caution">
    <text evidence="3">The sequence shown here is derived from an EMBL/GenBank/DDBJ whole genome shotgun (WGS) entry which is preliminary data.</text>
</comment>
<dbReference type="Proteomes" id="UP000325273">
    <property type="component" value="Unassembled WGS sequence"/>
</dbReference>
<organism evidence="3 4">
    <name type="scientific">Paraburkholderia panacisoli</name>
    <dbReference type="NCBI Taxonomy" id="2603818"/>
    <lineage>
        <taxon>Bacteria</taxon>
        <taxon>Pseudomonadati</taxon>
        <taxon>Pseudomonadota</taxon>
        <taxon>Betaproteobacteria</taxon>
        <taxon>Burkholderiales</taxon>
        <taxon>Burkholderiaceae</taxon>
        <taxon>Paraburkholderia</taxon>
    </lineage>
</organism>
<feature type="compositionally biased region" description="Polar residues" evidence="1">
    <location>
        <begin position="171"/>
        <end position="184"/>
    </location>
</feature>
<evidence type="ECO:0000256" key="2">
    <source>
        <dbReference type="SAM" id="Phobius"/>
    </source>
</evidence>
<gene>
    <name evidence="3" type="ORF">FVF58_44125</name>
</gene>
<keyword evidence="2" id="KW-1133">Transmembrane helix</keyword>
<dbReference type="AlphaFoldDB" id="A0A5B0G7A3"/>
<feature type="compositionally biased region" description="Low complexity" evidence="1">
    <location>
        <begin position="228"/>
        <end position="246"/>
    </location>
</feature>
<keyword evidence="2" id="KW-0812">Transmembrane</keyword>
<feature type="compositionally biased region" description="Low complexity" evidence="1">
    <location>
        <begin position="185"/>
        <end position="197"/>
    </location>
</feature>
<proteinExistence type="predicted"/>
<feature type="transmembrane region" description="Helical" evidence="2">
    <location>
        <begin position="56"/>
        <end position="75"/>
    </location>
</feature>
<feature type="region of interest" description="Disordered" evidence="1">
    <location>
        <begin position="170"/>
        <end position="255"/>
    </location>
</feature>
<sequence>MNENTLQTTAQAIGDHAFHRNLHQAQIRSAFAAYVLWFFLGSVGAHLMYTRRWVMLAAHYLLLVLAAVGVGMVFHNSGIHSLAVGFAALWGAFLPFSIFSFLGMCILFAQVNYCNEDSALRLAGQKPKLTRVTERLVIIVSGGAFAIFATLLSDFPGSAQVRVPAHDELATTPNTSVPTPAVQQANPGNASSAPAASVEQDSTEPQGNATEASSQVATGADAVQAHEQQPPVQDQAAQPPAAQQADSATDFNTTPNQLYGTSFDCGQSHSQNEYLICHTPALANADVKLANSVTAAKNAIAPADLDALKERMRGQWNFREKRCNDVACLSAWYTYQIKTMTLIAQTQNVAARLDTTQN</sequence>
<feature type="compositionally biased region" description="Polar residues" evidence="1">
    <location>
        <begin position="199"/>
        <end position="217"/>
    </location>
</feature>
<evidence type="ECO:0000313" key="3">
    <source>
        <dbReference type="EMBL" id="KAA0998585.1"/>
    </source>
</evidence>
<accession>A0A5B0G7A3</accession>
<evidence type="ECO:0000313" key="4">
    <source>
        <dbReference type="Proteomes" id="UP000325273"/>
    </source>
</evidence>
<keyword evidence="4" id="KW-1185">Reference proteome</keyword>
<dbReference type="RefSeq" id="WP_149675884.1">
    <property type="nucleotide sequence ID" value="NZ_VTUZ01000056.1"/>
</dbReference>